<dbReference type="SUPFAM" id="SSF48371">
    <property type="entry name" value="ARM repeat"/>
    <property type="match status" value="1"/>
</dbReference>
<dbReference type="Gene3D" id="1.25.10.10">
    <property type="entry name" value="Leucine-rich Repeat Variant"/>
    <property type="match status" value="1"/>
</dbReference>
<organism evidence="1">
    <name type="scientific">candidate division WOR-3 bacterium</name>
    <dbReference type="NCBI Taxonomy" id="2052148"/>
    <lineage>
        <taxon>Bacteria</taxon>
        <taxon>Bacteria division WOR-3</taxon>
    </lineage>
</organism>
<sequence>MQDDKVKILIKTDRETALKLLKDKDINKKLKIFNRLNELPESDRVKVLLKILEDSSWSLREKASIELAKFGAKVVPRLIKLCRRGFWFTRAAACRTLGEIGDINGVEVILELLTKDDNPTVIKEGKISLIKIAAKNGDGFLLKLKEMVFEKKLNESALVVLKEYLPGMGSALDKIFQENRENDQRG</sequence>
<reference evidence="1" key="1">
    <citation type="journal article" date="2020" name="mSystems">
        <title>Genome- and Community-Level Interaction Insights into Carbon Utilization and Element Cycling Functions of Hydrothermarchaeota in Hydrothermal Sediment.</title>
        <authorList>
            <person name="Zhou Z."/>
            <person name="Liu Y."/>
            <person name="Xu W."/>
            <person name="Pan J."/>
            <person name="Luo Z.H."/>
            <person name="Li M."/>
        </authorList>
    </citation>
    <scope>NUCLEOTIDE SEQUENCE [LARGE SCALE GENOMIC DNA]</scope>
    <source>
        <strain evidence="1">SpSt-774</strain>
    </source>
</reference>
<name>A0A7C4XLE5_UNCW3</name>
<gene>
    <name evidence="1" type="ORF">ENV60_02045</name>
</gene>
<dbReference type="InterPro" id="IPR016024">
    <property type="entry name" value="ARM-type_fold"/>
</dbReference>
<dbReference type="AlphaFoldDB" id="A0A7C4XLE5"/>
<dbReference type="Pfam" id="PF13646">
    <property type="entry name" value="HEAT_2"/>
    <property type="match status" value="1"/>
</dbReference>
<accession>A0A7C4XLE5</accession>
<evidence type="ECO:0000313" key="1">
    <source>
        <dbReference type="EMBL" id="HGV97060.1"/>
    </source>
</evidence>
<proteinExistence type="predicted"/>
<dbReference type="EMBL" id="DTGZ01000039">
    <property type="protein sequence ID" value="HGV97060.1"/>
    <property type="molecule type" value="Genomic_DNA"/>
</dbReference>
<comment type="caution">
    <text evidence="1">The sequence shown here is derived from an EMBL/GenBank/DDBJ whole genome shotgun (WGS) entry which is preliminary data.</text>
</comment>
<protein>
    <submittedName>
        <fullName evidence="1">HEAT repeat domain-containing protein</fullName>
    </submittedName>
</protein>
<dbReference type="InterPro" id="IPR011989">
    <property type="entry name" value="ARM-like"/>
</dbReference>